<evidence type="ECO:0000313" key="3">
    <source>
        <dbReference type="EMBL" id="BEI91743.1"/>
    </source>
</evidence>
<dbReference type="Proteomes" id="UP001233271">
    <property type="component" value="Chromosome 4"/>
</dbReference>
<sequence>MSTDATQGAVVTQEAATAQEHVEMERLEVRWMHTGAKHLSLPIAPITAVETAYKAFSMDESNRIEIEWEKLSERQQAKIIRQWGSGDGEWSPKERSLDIRPKKVGQKAVKDADEADDHVSEAPSPQSSADKAEVYKSIIERARTDPTKLDVVHGVPVAQDSLFEVDLDTLSLHPVFWPQSGPRVPVLRGTWYVENEKRPCSWDLAIELEKAYQKVKPWQPAYKEELYAARILASNGDEKLKYELPNRFGEGIGIVFEDAVRGRLVTSGALNVLSRAIWLSFGEATGSYVYRGYTAAEAAQAPVPMAALAPVEEDSGPPEAIAKSLAKSGHSTPDREDVDSATDKNKNDKWPKSAGEFFARAKKEIETRQKSIEEQNVPVTRSHNDDEPCTDLVLVIHGIGQHLATQYESLNFIYAANQFRQVLRKQSDDPSISSVADNRRCQVLPVQWRTNLNIESGSSEEDAAKEESNTFTFADITIGKSIPYVREVTNSVLLDIPLFMSDHRLKMIEAVCQQANKLYRMWVARHPDFEKHGHEAELHQGNFGCMAVDSVYNIFYYTDPVAYALNATVDVRVGKKRPPLAIPSVTGSFFPTVALPSMPALPSMSGVTKYLPFGGVSKSESKPKKDLKQVELSEDERLAGTRGERRFSALNPRGSVDFFLPSSGVNDYVDMLTAHLNYWADPNFSAFILNESFTTPENDTQTGKASDGQ</sequence>
<dbReference type="PANTHER" id="PTHR23509">
    <property type="entry name" value="PA-PL1 PHOSPHOLIPASE FAMILY"/>
    <property type="match status" value="1"/>
</dbReference>
<reference evidence="3" key="1">
    <citation type="journal article" date="2023" name="BMC Genomics">
        <title>Chromosome-level genome assemblies of Cutaneotrichosporon spp. (Trichosporonales, Basidiomycota) reveal imbalanced evolution between nucleotide sequences and chromosome synteny.</title>
        <authorList>
            <person name="Kobayashi Y."/>
            <person name="Kayamori A."/>
            <person name="Aoki K."/>
            <person name="Shiwa Y."/>
            <person name="Matsutani M."/>
            <person name="Fujita N."/>
            <person name="Sugita T."/>
            <person name="Iwasaki W."/>
            <person name="Tanaka N."/>
            <person name="Takashima M."/>
        </authorList>
    </citation>
    <scope>NUCLEOTIDE SEQUENCE</scope>
    <source>
        <strain evidence="3">HIS019</strain>
    </source>
</reference>
<feature type="compositionally biased region" description="Basic and acidic residues" evidence="1">
    <location>
        <begin position="108"/>
        <end position="120"/>
    </location>
</feature>
<dbReference type="AlphaFoldDB" id="A0AA48QVV7"/>
<dbReference type="SMART" id="SM01127">
    <property type="entry name" value="DDHD"/>
    <property type="match status" value="1"/>
</dbReference>
<dbReference type="RefSeq" id="XP_060457008.1">
    <property type="nucleotide sequence ID" value="XM_060600412.1"/>
</dbReference>
<gene>
    <name evidence="3" type="ORF">CcaverHIS019_0405630</name>
</gene>
<dbReference type="Pfam" id="PF02862">
    <property type="entry name" value="DDHD"/>
    <property type="match status" value="2"/>
</dbReference>
<keyword evidence="4" id="KW-1185">Reference proteome</keyword>
<dbReference type="PANTHER" id="PTHR23509:SF6">
    <property type="entry name" value="PHOSPHOLIPASE C1020.13C-RELATED"/>
    <property type="match status" value="1"/>
</dbReference>
<feature type="region of interest" description="Disordered" evidence="1">
    <location>
        <begin position="84"/>
        <end position="131"/>
    </location>
</feature>
<evidence type="ECO:0000313" key="4">
    <source>
        <dbReference type="Proteomes" id="UP001233271"/>
    </source>
</evidence>
<name>A0AA48QVV7_9TREE</name>
<feature type="domain" description="DDHD" evidence="2">
    <location>
        <begin position="511"/>
        <end position="694"/>
    </location>
</feature>
<evidence type="ECO:0000259" key="2">
    <source>
        <dbReference type="PROSITE" id="PS51043"/>
    </source>
</evidence>
<dbReference type="PROSITE" id="PS51043">
    <property type="entry name" value="DDHD"/>
    <property type="match status" value="1"/>
</dbReference>
<feature type="region of interest" description="Disordered" evidence="1">
    <location>
        <begin position="324"/>
        <end position="353"/>
    </location>
</feature>
<protein>
    <recommendedName>
        <fullName evidence="2">DDHD domain-containing protein</fullName>
    </recommendedName>
</protein>
<dbReference type="KEGG" id="ccac:CcaHIS019_0405630"/>
<accession>A0AA48QVV7</accession>
<dbReference type="EMBL" id="AP028215">
    <property type="protein sequence ID" value="BEI91743.1"/>
    <property type="molecule type" value="Genomic_DNA"/>
</dbReference>
<dbReference type="InterPro" id="IPR004177">
    <property type="entry name" value="DDHD_dom"/>
</dbReference>
<dbReference type="GO" id="GO:0004620">
    <property type="term" value="F:phospholipase activity"/>
    <property type="evidence" value="ECO:0007669"/>
    <property type="project" value="TreeGrafter"/>
</dbReference>
<dbReference type="GO" id="GO:0046872">
    <property type="term" value="F:metal ion binding"/>
    <property type="evidence" value="ECO:0007669"/>
    <property type="project" value="InterPro"/>
</dbReference>
<dbReference type="InterPro" id="IPR058055">
    <property type="entry name" value="PA-PLA1"/>
</dbReference>
<evidence type="ECO:0000256" key="1">
    <source>
        <dbReference type="SAM" id="MobiDB-lite"/>
    </source>
</evidence>
<dbReference type="GO" id="GO:0005737">
    <property type="term" value="C:cytoplasm"/>
    <property type="evidence" value="ECO:0007669"/>
    <property type="project" value="TreeGrafter"/>
</dbReference>
<organism evidence="3 4">
    <name type="scientific">Cutaneotrichosporon cavernicola</name>
    <dbReference type="NCBI Taxonomy" id="279322"/>
    <lineage>
        <taxon>Eukaryota</taxon>
        <taxon>Fungi</taxon>
        <taxon>Dikarya</taxon>
        <taxon>Basidiomycota</taxon>
        <taxon>Agaricomycotina</taxon>
        <taxon>Tremellomycetes</taxon>
        <taxon>Trichosporonales</taxon>
        <taxon>Trichosporonaceae</taxon>
        <taxon>Cutaneotrichosporon</taxon>
    </lineage>
</organism>
<feature type="compositionally biased region" description="Basic and acidic residues" evidence="1">
    <location>
        <begin position="341"/>
        <end position="351"/>
    </location>
</feature>
<proteinExistence type="predicted"/>
<feature type="compositionally biased region" description="Basic and acidic residues" evidence="1">
    <location>
        <begin position="90"/>
        <end position="101"/>
    </location>
</feature>
<dbReference type="GeneID" id="85495613"/>